<evidence type="ECO:0000313" key="3">
    <source>
        <dbReference type="Proteomes" id="UP000672032"/>
    </source>
</evidence>
<feature type="region of interest" description="Disordered" evidence="1">
    <location>
        <begin position="816"/>
        <end position="869"/>
    </location>
</feature>
<keyword evidence="3" id="KW-1185">Reference proteome</keyword>
<dbReference type="AlphaFoldDB" id="A0A8A3PP56"/>
<feature type="region of interest" description="Disordered" evidence="1">
    <location>
        <begin position="751"/>
        <end position="771"/>
    </location>
</feature>
<dbReference type="Proteomes" id="UP000672032">
    <property type="component" value="Chromosome 7"/>
</dbReference>
<proteinExistence type="predicted"/>
<sequence length="954" mass="110285">MAAPPPGEDVSPPWAPGFELPIESSEEEEGKEKAEPESETSEDKKTPQAKADTIRGIPTVEQPGPNLAERTEQETTKEFFDEMQKAEEAMRRDRETKKYSEEHINEIRELMAKSVRKMDLPVMGKEEELSQERLKEKVDELQRKLNERGEQDDQTTAQMIDLRDQVKQAEMARAAERLAKEALEADLRKEYEKAMAKIDAATKEQRAKQERTAQEKEEEIRSAEARKTGRIIREKDDQISFLQQQLTAKRKELDRADAEKQKREKAVKDEIESLKAELEDMKEKNAYLLHDMEVIGKGIEKDEKYEVMVAELETKLNAYKTEDNQFLTEINSLKRERKQLALQMVRQKREIKSKIKEIDIADEKLREAHERIDQLSTLPGLNAENIANTNRQLYGENVELRNVLKEFEKERAKGEVERLQGQLEETQNRAHNAIQQAKNLEKQLDRFRHFKAVEEEKLTRNMRDLEKQLKEALSQVLHLEEMNRVELNPDQEELADLRARVQMYDAEKKEFQATIKDNEDVINEITAQYNELLKTHEALEKELADSMESVEKLEKDLKGGAQKEQELAARIAALEEENEKLLKKAYGPEDDQDERSLELKKAIAHSNLQVIEILMGAMVLQRALHGKTASDMDEVTAAMNIANKESDETPDERFKAEVAYWTAIVEYYEAETPGAALLSFRAALEFEVWEDDEVDMLKLWVRECHPETGSDCPRGASGYREALGFESGPGTLKAPKRLSDNQRKEAKKAKRAAKKAAKKVKKPRRAPAPRRRRVYRRDLYVDILSPKQEEIWDTIDLSNFDYDHLNFEQQSLFSFEPFEDEPDSPDKGAPPPPPDHPPYEFPQSPSSIASSAASITAEKDEGRKPSRLSELTTDAALHIQWLTSRLADREAVIRELKNIHGDILTVRAQLRRREAQILELRNYADEAVAELTIWRRIGREERRRQRGWWAWIPV</sequence>
<protein>
    <submittedName>
        <fullName evidence="2">Uncharacterized protein</fullName>
    </submittedName>
</protein>
<reference evidence="2" key="1">
    <citation type="submission" date="2020-10" db="EMBL/GenBank/DDBJ databases">
        <title>Genome Sequence of Monilinia vaccinii-corymbosi Sheds Light on Mummy Berry Disease Infection of Blueberry and Mating Type.</title>
        <authorList>
            <person name="Yow A.G."/>
            <person name="Zhang Y."/>
            <person name="Bansal K."/>
            <person name="Eacker S.M."/>
            <person name="Sullivan S."/>
            <person name="Liachko I."/>
            <person name="Cubeta M.A."/>
            <person name="Rollins J.A."/>
            <person name="Ashrafi H."/>
        </authorList>
    </citation>
    <scope>NUCLEOTIDE SEQUENCE</scope>
    <source>
        <strain evidence="2">RL-1</strain>
    </source>
</reference>
<dbReference type="EMBL" id="CP063411">
    <property type="protein sequence ID" value="QSZ36606.1"/>
    <property type="molecule type" value="Genomic_DNA"/>
</dbReference>
<feature type="region of interest" description="Disordered" evidence="1">
    <location>
        <begin position="1"/>
        <end position="78"/>
    </location>
</feature>
<organism evidence="2 3">
    <name type="scientific">Monilinia vaccinii-corymbosi</name>
    <dbReference type="NCBI Taxonomy" id="61207"/>
    <lineage>
        <taxon>Eukaryota</taxon>
        <taxon>Fungi</taxon>
        <taxon>Dikarya</taxon>
        <taxon>Ascomycota</taxon>
        <taxon>Pezizomycotina</taxon>
        <taxon>Leotiomycetes</taxon>
        <taxon>Helotiales</taxon>
        <taxon>Sclerotiniaceae</taxon>
        <taxon>Monilinia</taxon>
    </lineage>
</organism>
<feature type="compositionally biased region" description="Basic and acidic residues" evidence="1">
    <location>
        <begin position="69"/>
        <end position="78"/>
    </location>
</feature>
<evidence type="ECO:0000313" key="2">
    <source>
        <dbReference type="EMBL" id="QSZ36606.1"/>
    </source>
</evidence>
<feature type="compositionally biased region" description="Low complexity" evidence="1">
    <location>
        <begin position="841"/>
        <end position="856"/>
    </location>
</feature>
<name>A0A8A3PP56_9HELO</name>
<feature type="compositionally biased region" description="Pro residues" evidence="1">
    <location>
        <begin position="828"/>
        <end position="840"/>
    </location>
</feature>
<evidence type="ECO:0000256" key="1">
    <source>
        <dbReference type="SAM" id="MobiDB-lite"/>
    </source>
</evidence>
<gene>
    <name evidence="2" type="ORF">DSL72_006486</name>
</gene>
<feature type="region of interest" description="Disordered" evidence="1">
    <location>
        <begin position="201"/>
        <end position="222"/>
    </location>
</feature>
<dbReference type="OrthoDB" id="3562382at2759"/>
<accession>A0A8A3PP56</accession>
<feature type="compositionally biased region" description="Basic and acidic residues" evidence="1">
    <location>
        <begin position="30"/>
        <end position="46"/>
    </location>
</feature>